<dbReference type="EMBL" id="CP018025">
    <property type="protein sequence ID" value="APD92407.1"/>
    <property type="molecule type" value="Genomic_DNA"/>
</dbReference>
<gene>
    <name evidence="1" type="ORF">BM524_21130</name>
</gene>
<dbReference type="AlphaFoldDB" id="A0AAC9JHT0"/>
<geneLocation type="plasmid" evidence="2">
    <name>pamcp48-600</name>
</geneLocation>
<dbReference type="Gene3D" id="1.10.10.10">
    <property type="entry name" value="Winged helix-like DNA-binding domain superfamily/Winged helix DNA-binding domain"/>
    <property type="match status" value="1"/>
</dbReference>
<dbReference type="InterPro" id="IPR036388">
    <property type="entry name" value="WH-like_DNA-bd_sf"/>
</dbReference>
<organism evidence="1 2">
    <name type="scientific">Alteromonas mediterranea</name>
    <dbReference type="NCBI Taxonomy" id="314275"/>
    <lineage>
        <taxon>Bacteria</taxon>
        <taxon>Pseudomonadati</taxon>
        <taxon>Pseudomonadota</taxon>
        <taxon>Gammaproteobacteria</taxon>
        <taxon>Alteromonadales</taxon>
        <taxon>Alteromonadaceae</taxon>
        <taxon>Alteromonas/Salinimonas group</taxon>
        <taxon>Alteromonas</taxon>
    </lineage>
</organism>
<name>A0AAC9JHT0_9ALTE</name>
<dbReference type="Proteomes" id="UP000182101">
    <property type="component" value="Plasmid pAMCP48-600"/>
</dbReference>
<proteinExistence type="predicted"/>
<dbReference type="InterPro" id="IPR017162">
    <property type="entry name" value="UCP037266"/>
</dbReference>
<reference evidence="1 2" key="1">
    <citation type="submission" date="2016-11" db="EMBL/GenBank/DDBJ databases">
        <title>Networking in microbes: conjugative elements and plasmids in the genus Alteromonas.</title>
        <authorList>
            <person name="Lopez-Perez M."/>
            <person name="Ramon-Marco N."/>
            <person name="Rodriguez-Valera F."/>
        </authorList>
    </citation>
    <scope>NUCLEOTIDE SEQUENCE [LARGE SCALE GENOMIC DNA]</scope>
    <source>
        <strain evidence="1 2">CP48</strain>
        <plasmid evidence="2">pamcp48-600</plasmid>
    </source>
</reference>
<protein>
    <submittedName>
        <fullName evidence="1">Uncharacterized protein</fullName>
    </submittedName>
</protein>
<keyword evidence="1" id="KW-0614">Plasmid</keyword>
<sequence length="96" mass="11210">MNISSDAKKKFDIIHVLSRTKKPTLQYISNETGIPESTLKRQIANLRNEYGMSISFVRDDDAEGKGRLGFYILHDWGIIDRTEFMQHYLKIDGYIR</sequence>
<evidence type="ECO:0000313" key="2">
    <source>
        <dbReference type="Proteomes" id="UP000182101"/>
    </source>
</evidence>
<dbReference type="Pfam" id="PF09904">
    <property type="entry name" value="HTH_43"/>
    <property type="match status" value="1"/>
</dbReference>
<accession>A0AAC9JHT0</accession>
<evidence type="ECO:0000313" key="1">
    <source>
        <dbReference type="EMBL" id="APD92407.1"/>
    </source>
</evidence>
<dbReference type="RefSeq" id="WP_071961025.1">
    <property type="nucleotide sequence ID" value="NZ_CP018025.1"/>
</dbReference>